<dbReference type="GO" id="GO:0006826">
    <property type="term" value="P:iron ion transport"/>
    <property type="evidence" value="ECO:0007669"/>
    <property type="project" value="UniProtKB-KW"/>
</dbReference>
<protein>
    <submittedName>
        <fullName evidence="13">TonB-linked SusC/RagA family outer membrane protein</fullName>
    </submittedName>
</protein>
<evidence type="ECO:0000256" key="7">
    <source>
        <dbReference type="ARBA" id="ARBA00023077"/>
    </source>
</evidence>
<dbReference type="NCBIfam" id="TIGR04057">
    <property type="entry name" value="SusC_RagA_signa"/>
    <property type="match status" value="1"/>
</dbReference>
<evidence type="ECO:0000256" key="3">
    <source>
        <dbReference type="ARBA" id="ARBA00022452"/>
    </source>
</evidence>
<keyword evidence="5 10" id="KW-0812">Transmembrane</keyword>
<dbReference type="InterPro" id="IPR000531">
    <property type="entry name" value="Beta-barrel_TonB"/>
</dbReference>
<proteinExistence type="inferred from homology"/>
<reference evidence="13 14" key="1">
    <citation type="submission" date="2018-09" db="EMBL/GenBank/DDBJ databases">
        <title>Genomic Encyclopedia of Archaeal and Bacterial Type Strains, Phase II (KMG-II): from individual species to whole genera.</title>
        <authorList>
            <person name="Goeker M."/>
        </authorList>
    </citation>
    <scope>NUCLEOTIDE SEQUENCE [LARGE SCALE GENOMIC DNA]</scope>
    <source>
        <strain evidence="13 14">DSM 27148</strain>
    </source>
</reference>
<name>A0A419WBD9_9BACT</name>
<evidence type="ECO:0000256" key="8">
    <source>
        <dbReference type="ARBA" id="ARBA00023136"/>
    </source>
</evidence>
<dbReference type="Gene3D" id="2.60.40.1120">
    <property type="entry name" value="Carboxypeptidase-like, regulatory domain"/>
    <property type="match status" value="1"/>
</dbReference>
<dbReference type="FunFam" id="2.60.40.1120:FF:000003">
    <property type="entry name" value="Outer membrane protein Omp121"/>
    <property type="match status" value="1"/>
</dbReference>
<accession>A0A419WBD9</accession>
<keyword evidence="9 10" id="KW-0998">Cell outer membrane</keyword>
<comment type="caution">
    <text evidence="13">The sequence shown here is derived from an EMBL/GenBank/DDBJ whole genome shotgun (WGS) entry which is preliminary data.</text>
</comment>
<dbReference type="Gene3D" id="2.170.130.10">
    <property type="entry name" value="TonB-dependent receptor, plug domain"/>
    <property type="match status" value="1"/>
</dbReference>
<dbReference type="AlphaFoldDB" id="A0A419WBD9"/>
<comment type="similarity">
    <text evidence="10 11">Belongs to the TonB-dependent receptor family.</text>
</comment>
<dbReference type="InterPro" id="IPR011662">
    <property type="entry name" value="Secretin/TonB_short_N"/>
</dbReference>
<dbReference type="InterPro" id="IPR012910">
    <property type="entry name" value="Plug_dom"/>
</dbReference>
<keyword evidence="4" id="KW-0406">Ion transport</keyword>
<comment type="subcellular location">
    <subcellularLocation>
        <location evidence="1 10">Cell outer membrane</location>
        <topology evidence="1 10">Multi-pass membrane protein</topology>
    </subcellularLocation>
</comment>
<evidence type="ECO:0000313" key="13">
    <source>
        <dbReference type="EMBL" id="RKD92744.1"/>
    </source>
</evidence>
<dbReference type="Proteomes" id="UP000283387">
    <property type="component" value="Unassembled WGS sequence"/>
</dbReference>
<keyword evidence="2 10" id="KW-0813">Transport</keyword>
<dbReference type="InterPro" id="IPR023996">
    <property type="entry name" value="TonB-dep_OMP_SusC/RagA"/>
</dbReference>
<evidence type="ECO:0000256" key="5">
    <source>
        <dbReference type="ARBA" id="ARBA00022692"/>
    </source>
</evidence>
<keyword evidence="14" id="KW-1185">Reference proteome</keyword>
<dbReference type="SMART" id="SM00965">
    <property type="entry name" value="STN"/>
    <property type="match status" value="1"/>
</dbReference>
<evidence type="ECO:0000256" key="10">
    <source>
        <dbReference type="PROSITE-ProRule" id="PRU01360"/>
    </source>
</evidence>
<dbReference type="InterPro" id="IPR023997">
    <property type="entry name" value="TonB-dep_OMP_SusC/RagA_CS"/>
</dbReference>
<evidence type="ECO:0000313" key="14">
    <source>
        <dbReference type="Proteomes" id="UP000283387"/>
    </source>
</evidence>
<dbReference type="SUPFAM" id="SSF56935">
    <property type="entry name" value="Porins"/>
    <property type="match status" value="1"/>
</dbReference>
<dbReference type="InterPro" id="IPR036942">
    <property type="entry name" value="Beta-barrel_TonB_sf"/>
</dbReference>
<dbReference type="FunFam" id="2.170.130.10:FF:000008">
    <property type="entry name" value="SusC/RagA family TonB-linked outer membrane protein"/>
    <property type="match status" value="1"/>
</dbReference>
<dbReference type="EMBL" id="RAPN01000001">
    <property type="protein sequence ID" value="RKD92744.1"/>
    <property type="molecule type" value="Genomic_DNA"/>
</dbReference>
<gene>
    <name evidence="13" type="ORF">BC643_3121</name>
</gene>
<dbReference type="Gene3D" id="2.40.170.20">
    <property type="entry name" value="TonB-dependent receptor, beta-barrel domain"/>
    <property type="match status" value="1"/>
</dbReference>
<keyword evidence="6" id="KW-0408">Iron</keyword>
<dbReference type="Pfam" id="PF07660">
    <property type="entry name" value="STN"/>
    <property type="match status" value="1"/>
</dbReference>
<keyword evidence="7 11" id="KW-0798">TonB box</keyword>
<keyword evidence="3 10" id="KW-1134">Transmembrane beta strand</keyword>
<dbReference type="SUPFAM" id="SSF49464">
    <property type="entry name" value="Carboxypeptidase regulatory domain-like"/>
    <property type="match status" value="1"/>
</dbReference>
<evidence type="ECO:0000256" key="9">
    <source>
        <dbReference type="ARBA" id="ARBA00023237"/>
    </source>
</evidence>
<dbReference type="RefSeq" id="WP_211338069.1">
    <property type="nucleotide sequence ID" value="NZ_RAPN01000001.1"/>
</dbReference>
<dbReference type="InterPro" id="IPR039426">
    <property type="entry name" value="TonB-dep_rcpt-like"/>
</dbReference>
<evidence type="ECO:0000256" key="6">
    <source>
        <dbReference type="ARBA" id="ARBA00023004"/>
    </source>
</evidence>
<evidence type="ECO:0000256" key="2">
    <source>
        <dbReference type="ARBA" id="ARBA00022448"/>
    </source>
</evidence>
<keyword evidence="4" id="KW-0410">Iron transport</keyword>
<evidence type="ECO:0000259" key="12">
    <source>
        <dbReference type="SMART" id="SM00965"/>
    </source>
</evidence>
<dbReference type="InterPro" id="IPR037066">
    <property type="entry name" value="Plug_dom_sf"/>
</dbReference>
<dbReference type="Pfam" id="PF00593">
    <property type="entry name" value="TonB_dep_Rec_b-barrel"/>
    <property type="match status" value="1"/>
</dbReference>
<feature type="domain" description="Secretin/TonB short N-terminal" evidence="12">
    <location>
        <begin position="70"/>
        <end position="122"/>
    </location>
</feature>
<dbReference type="NCBIfam" id="TIGR04056">
    <property type="entry name" value="OMP_RagA_SusC"/>
    <property type="match status" value="1"/>
</dbReference>
<evidence type="ECO:0000256" key="4">
    <source>
        <dbReference type="ARBA" id="ARBA00022496"/>
    </source>
</evidence>
<evidence type="ECO:0000256" key="1">
    <source>
        <dbReference type="ARBA" id="ARBA00004571"/>
    </source>
</evidence>
<evidence type="ECO:0000256" key="11">
    <source>
        <dbReference type="RuleBase" id="RU003357"/>
    </source>
</evidence>
<organism evidence="13 14">
    <name type="scientific">Mangrovibacterium diazotrophicum</name>
    <dbReference type="NCBI Taxonomy" id="1261403"/>
    <lineage>
        <taxon>Bacteria</taxon>
        <taxon>Pseudomonadati</taxon>
        <taxon>Bacteroidota</taxon>
        <taxon>Bacteroidia</taxon>
        <taxon>Marinilabiliales</taxon>
        <taxon>Prolixibacteraceae</taxon>
        <taxon>Mangrovibacterium</taxon>
    </lineage>
</organism>
<keyword evidence="8 10" id="KW-0472">Membrane</keyword>
<dbReference type="InterPro" id="IPR008969">
    <property type="entry name" value="CarboxyPept-like_regulatory"/>
</dbReference>
<sequence length="1153" mass="127428">MKKNLDYSGWLFASGMKKLFLIMKLTTLFTFLIVFHVSASSYSQATKFKLKLNEKTIKDVLIEIEEQSQFHFLYNDEFTDLNRTVTVNTENADVEEVLDQIFANSSITYKVLENNLIVLTPSGGNTQVAQSKTVKGNVKDKQGAPLPGVTVVEKGTTNGTITDFDGNYAIEVPTGATLVFSFVGMQVKEIAVAGQANIDVVLEEETLGIDEVVVVGYGTQKKSDIISSIATMDAEKLNERPVNKVDQALIGQMAGVRVQQTSGLPGQGFSIQVRGTGSISANNEPLYVVDGFPLEVSPQSSSGGFSNGNPLTNLNPNDIESIQVLKDAAAASIYGSRGSNGVVIITTKKGKTGRPQISFNTYVGWNETAKKLDVLSSDEWVERQIEHMNYFWVRDHASDLGATSSQTNNERRALLGLADGQYNVKYMWDDRWLEDGHPGLDYVDWQDLYFRKGMVQSYQLSATGGNDIVRYYISGDYMDQEGVAIGVKYRRYSARANVEVSPTENLKFGINLSPSYSVQDDPGVEGKDAITHIIVGMNPVVESSTGPEGVNVGDNTMYAWGTSRVSPIAEAKYKQRDNQTFRTITTAFLEYQFIKGLKFRTNLNFDVHNNEASAFTPAFVTRNRTATGSKSGYNRINFVNENTLNYNKSIGDHNFDLLGGYSYSKFKLEDYSISGTGFASDDIPTLNAANTTSGTSTNTENVLISYFGRLQYNYMSKYLLQASLRRDGSSKFGDNTKWGVFPSVSVGWKIINESFMADNEIFSDLKLRASWGLAGNNGVGDYDQIARLAYANYSNNGTLVNGLVPSNFANPDLSWETSETVDVGFDAGLLGGRIYTSFDYYTKRNTDLLLSIPVPTASGFDVALTNIGEVLNKGWELELTTQNLVNQFKWKTMFNLSHNTNEVKKLGPNNTPILGGAFDITHNILEVGKPMYTLYLVQQDGLLTSEDIANGVAMYNKEEAGDPKYVDQNGDGVIDGDDRTYSGHPNPDYVWGITNEFSWKGFDLSILIQGQTGGMIYSTFGRAMYRTGMGSNENTLGKTRDRVRWVEGQVLTAADVAGKERKSPSTFGRIKNTDWLYKNDYWRIRNITLGYDLGRLIHSNLISGARIYATAENFFGKDKYDGGFNPEAVNNSGDDYGAFPLSKSMVFGLNLKF</sequence>
<dbReference type="GO" id="GO:0009279">
    <property type="term" value="C:cell outer membrane"/>
    <property type="evidence" value="ECO:0007669"/>
    <property type="project" value="UniProtKB-SubCell"/>
</dbReference>
<dbReference type="Pfam" id="PF13715">
    <property type="entry name" value="CarbopepD_reg_2"/>
    <property type="match status" value="1"/>
</dbReference>
<dbReference type="PROSITE" id="PS52016">
    <property type="entry name" value="TONB_DEPENDENT_REC_3"/>
    <property type="match status" value="1"/>
</dbReference>
<dbReference type="Pfam" id="PF07715">
    <property type="entry name" value="Plug"/>
    <property type="match status" value="1"/>
</dbReference>